<sequence length="92" mass="9627">MEVGQSTGYSKGKLYLNGIIPGDRLVIVDDVVSTGGTLVAVKEAVERAGAVIVDTIVVIERGDGARRLREAGLPLKTLITIDVGPNGVIIEQ</sequence>
<comment type="caution">
    <text evidence="1">The sequence shown here is derived from an EMBL/GenBank/DDBJ whole genome shotgun (WGS) entry which is preliminary data.</text>
</comment>
<accession>A0AC61SA38</accession>
<dbReference type="Proteomes" id="UP000315423">
    <property type="component" value="Unassembled WGS sequence"/>
</dbReference>
<name>A0AC61SA38_9EURY</name>
<evidence type="ECO:0000313" key="2">
    <source>
        <dbReference type="Proteomes" id="UP000315423"/>
    </source>
</evidence>
<evidence type="ECO:0000313" key="1">
    <source>
        <dbReference type="EMBL" id="TKY91523.1"/>
    </source>
</evidence>
<dbReference type="EMBL" id="QYBA01000179">
    <property type="protein sequence ID" value="TKY91523.1"/>
    <property type="molecule type" value="Genomic_DNA"/>
</dbReference>
<proteinExistence type="predicted"/>
<gene>
    <name evidence="1" type="ORF">C5S46_05365</name>
</gene>
<organism evidence="1 2">
    <name type="scientific">Candidatus Methanomarinus sp</name>
    <dbReference type="NCBI Taxonomy" id="3386244"/>
    <lineage>
        <taxon>Archaea</taxon>
        <taxon>Methanobacteriati</taxon>
        <taxon>Methanobacteriota</taxon>
        <taxon>Stenosarchaea group</taxon>
        <taxon>Methanomicrobia</taxon>
        <taxon>Methanosarcinales</taxon>
        <taxon>ANME-2 cluster</taxon>
        <taxon>Candidatus Methanocomedenaceae</taxon>
        <taxon>Candidatus Methanomarinus</taxon>
    </lineage>
</organism>
<reference evidence="1" key="1">
    <citation type="submission" date="2018-09" db="EMBL/GenBank/DDBJ databases">
        <title>A genomic encyclopedia of anaerobic methanotrophic archaea.</title>
        <authorList>
            <person name="Skennerton C.T."/>
            <person name="Chadwick G.L."/>
            <person name="Laso-Perez R."/>
            <person name="Leu A.O."/>
            <person name="Speth D.R."/>
            <person name="Yu H."/>
            <person name="Morgan-Lang C."/>
            <person name="Hatzenpichler R."/>
            <person name="Goudeau D."/>
            <person name="Malmstrom R."/>
            <person name="Woyke T."/>
            <person name="Hallam S."/>
            <person name="Tyson G.W."/>
            <person name="Wegener G."/>
            <person name="Boetius A."/>
            <person name="Orphan V.J."/>
        </authorList>
    </citation>
    <scope>NUCLEOTIDE SEQUENCE</scope>
    <source>
        <strain evidence="1">CONS3730D10UFb2</strain>
    </source>
</reference>
<protein>
    <submittedName>
        <fullName evidence="1">Uncharacterized protein</fullName>
    </submittedName>
</protein>